<evidence type="ECO:0000256" key="2">
    <source>
        <dbReference type="ARBA" id="ARBA00022475"/>
    </source>
</evidence>
<evidence type="ECO:0000259" key="10">
    <source>
        <dbReference type="Pfam" id="PF09976"/>
    </source>
</evidence>
<keyword evidence="5 9" id="KW-0472">Membrane</keyword>
<reference evidence="11 12" key="2">
    <citation type="journal article" date="2018" name="Int. J. Syst. Evol. Microbiol.">
        <title>Marinobacterium aestuarii sp. nov., a benzene-degrading marine bacterium isolated from estuary sediment.</title>
        <authorList>
            <person name="Bae S.S."/>
            <person name="Jung J."/>
            <person name="Chung D."/>
            <person name="Baek K."/>
        </authorList>
    </citation>
    <scope>NUCLEOTIDE SEQUENCE [LARGE SCALE GENOMIC DNA]</scope>
    <source>
        <strain evidence="11 12">ST58-10</strain>
    </source>
</reference>
<name>A0A1A9F2W3_9GAMM</name>
<keyword evidence="2" id="KW-1003">Cell membrane</keyword>
<dbReference type="SUPFAM" id="SSF48452">
    <property type="entry name" value="TPR-like"/>
    <property type="match status" value="1"/>
</dbReference>
<dbReference type="GO" id="GO:0005886">
    <property type="term" value="C:plasma membrane"/>
    <property type="evidence" value="ECO:0007669"/>
    <property type="project" value="UniProtKB-SubCell"/>
</dbReference>
<organism evidence="11 12">
    <name type="scientific">Marinobacterium aestuarii</name>
    <dbReference type="NCBI Taxonomy" id="1821621"/>
    <lineage>
        <taxon>Bacteria</taxon>
        <taxon>Pseudomonadati</taxon>
        <taxon>Pseudomonadota</taxon>
        <taxon>Gammaproteobacteria</taxon>
        <taxon>Oceanospirillales</taxon>
        <taxon>Oceanospirillaceae</taxon>
        <taxon>Marinobacterium</taxon>
    </lineage>
</organism>
<evidence type="ECO:0000256" key="1">
    <source>
        <dbReference type="ARBA" id="ARBA00004401"/>
    </source>
</evidence>
<keyword evidence="12" id="KW-1185">Reference proteome</keyword>
<dbReference type="RefSeq" id="WP_067385361.1">
    <property type="nucleotide sequence ID" value="NZ_CP015839.1"/>
</dbReference>
<dbReference type="PIRSF" id="PIRSF006170">
    <property type="entry name" value="YfgM"/>
    <property type="match status" value="1"/>
</dbReference>
<dbReference type="PANTHER" id="PTHR38035:SF1">
    <property type="entry name" value="ANCILLARY SECYEG TRANSLOCON SUBUNIT"/>
    <property type="match status" value="1"/>
</dbReference>
<dbReference type="EMBL" id="CP015839">
    <property type="protein sequence ID" value="ANG64073.1"/>
    <property type="molecule type" value="Genomic_DNA"/>
</dbReference>
<dbReference type="InterPro" id="IPR026039">
    <property type="entry name" value="YfgM"/>
</dbReference>
<evidence type="ECO:0000256" key="8">
    <source>
        <dbReference type="ARBA" id="ARBA00024235"/>
    </source>
</evidence>
<evidence type="ECO:0000256" key="7">
    <source>
        <dbReference type="ARBA" id="ARBA00024197"/>
    </source>
</evidence>
<protein>
    <recommendedName>
        <fullName evidence="8">Ancillary SecYEG translocon subunit</fullName>
    </recommendedName>
</protein>
<evidence type="ECO:0000313" key="11">
    <source>
        <dbReference type="EMBL" id="ANG64073.1"/>
    </source>
</evidence>
<evidence type="ECO:0000256" key="6">
    <source>
        <dbReference type="ARBA" id="ARBA00023186"/>
    </source>
</evidence>
<dbReference type="STRING" id="1821621.A8C75_17425"/>
<feature type="transmembrane region" description="Helical" evidence="9">
    <location>
        <begin position="21"/>
        <end position="39"/>
    </location>
</feature>
<keyword evidence="3 9" id="KW-0812">Transmembrane</keyword>
<dbReference type="GO" id="GO:0044877">
    <property type="term" value="F:protein-containing complex binding"/>
    <property type="evidence" value="ECO:0007669"/>
    <property type="project" value="InterPro"/>
</dbReference>
<dbReference type="InterPro" id="IPR018704">
    <property type="entry name" value="SecYEG/CpoB_TPR"/>
</dbReference>
<feature type="domain" description="Ancillary SecYEG translocon subunit/Cell division coordinator CpoB TPR" evidence="10">
    <location>
        <begin position="12"/>
        <end position="212"/>
    </location>
</feature>
<dbReference type="PANTHER" id="PTHR38035">
    <property type="entry name" value="UPF0070 PROTEIN YFGM"/>
    <property type="match status" value="1"/>
</dbReference>
<comment type="similarity">
    <text evidence="7">Belongs to the YfgM family.</text>
</comment>
<accession>A0A1A9F2W3</accession>
<dbReference type="Proteomes" id="UP000078070">
    <property type="component" value="Chromosome"/>
</dbReference>
<comment type="subcellular location">
    <subcellularLocation>
        <location evidence="1">Cell membrane</location>
        <topology evidence="1">Single-pass type II membrane protein</topology>
    </subcellularLocation>
</comment>
<evidence type="ECO:0000256" key="5">
    <source>
        <dbReference type="ARBA" id="ARBA00023136"/>
    </source>
</evidence>
<dbReference type="Pfam" id="PF09976">
    <property type="entry name" value="TPR_21"/>
    <property type="match status" value="1"/>
</dbReference>
<dbReference type="Gene3D" id="1.25.40.10">
    <property type="entry name" value="Tetratricopeptide repeat domain"/>
    <property type="match status" value="1"/>
</dbReference>
<dbReference type="InterPro" id="IPR011990">
    <property type="entry name" value="TPR-like_helical_dom_sf"/>
</dbReference>
<dbReference type="AlphaFoldDB" id="A0A1A9F2W3"/>
<sequence length="216" mass="23303">MRTEEEQVEALKRWWQENGKTLLLTLAIALALVFGWRTWQDRQATEAANASAMYQSLVEAVSLSLAAEGTDAQVATAEHLAAGLKADYEGSAYAALGSLLMARVAVEQGQLDEALVQLEWVLSHEPSDAQRTVAIMRKAQIMGQQGQASEALALLDALEPGSFEASYQELRGDLLLSSGKAIEARDAYRLAAQAAETAGVRPLLTMKLENLTAEEG</sequence>
<evidence type="ECO:0000256" key="4">
    <source>
        <dbReference type="ARBA" id="ARBA00022989"/>
    </source>
</evidence>
<reference evidence="12" key="1">
    <citation type="submission" date="2016-05" db="EMBL/GenBank/DDBJ databases">
        <authorList>
            <person name="Baek K."/>
            <person name="Yang S.-J."/>
        </authorList>
    </citation>
    <scope>NUCLEOTIDE SEQUENCE [LARGE SCALE GENOMIC DNA]</scope>
    <source>
        <strain evidence="12">ST58-10</strain>
    </source>
</reference>
<evidence type="ECO:0000256" key="3">
    <source>
        <dbReference type="ARBA" id="ARBA00022692"/>
    </source>
</evidence>
<proteinExistence type="inferred from homology"/>
<keyword evidence="4 9" id="KW-1133">Transmembrane helix</keyword>
<dbReference type="KEGG" id="mars:A8C75_17425"/>
<evidence type="ECO:0000256" key="9">
    <source>
        <dbReference type="SAM" id="Phobius"/>
    </source>
</evidence>
<gene>
    <name evidence="11" type="ORF">A8C75_17425</name>
</gene>
<dbReference type="OrthoDB" id="9789675at2"/>
<keyword evidence="6" id="KW-0143">Chaperone</keyword>
<evidence type="ECO:0000313" key="12">
    <source>
        <dbReference type="Proteomes" id="UP000078070"/>
    </source>
</evidence>